<dbReference type="SUPFAM" id="SSF81593">
    <property type="entry name" value="Nucleotidyltransferase substrate binding subunit/domain"/>
    <property type="match status" value="1"/>
</dbReference>
<dbReference type="GO" id="GO:0005524">
    <property type="term" value="F:ATP binding"/>
    <property type="evidence" value="ECO:0007669"/>
    <property type="project" value="UniProtKB-KW"/>
</dbReference>
<keyword evidence="2" id="KW-0548">Nucleotidyltransferase</keyword>
<evidence type="ECO:0000259" key="8">
    <source>
        <dbReference type="Pfam" id="PF08335"/>
    </source>
</evidence>
<dbReference type="GO" id="GO:0000820">
    <property type="term" value="P:regulation of glutamine family amino acid metabolic process"/>
    <property type="evidence" value="ECO:0007669"/>
    <property type="project" value="TreeGrafter"/>
</dbReference>
<dbReference type="GO" id="GO:0008882">
    <property type="term" value="F:[glutamate-ammonia-ligase] adenylyltransferase activity"/>
    <property type="evidence" value="ECO:0007669"/>
    <property type="project" value="InterPro"/>
</dbReference>
<evidence type="ECO:0000256" key="6">
    <source>
        <dbReference type="ARBA" id="ARBA00023268"/>
    </source>
</evidence>
<keyword evidence="10" id="KW-1185">Reference proteome</keyword>
<dbReference type="Pfam" id="PF03710">
    <property type="entry name" value="GlnE"/>
    <property type="match status" value="1"/>
</dbReference>
<evidence type="ECO:0000256" key="4">
    <source>
        <dbReference type="ARBA" id="ARBA00022840"/>
    </source>
</evidence>
<dbReference type="SUPFAM" id="SSF81301">
    <property type="entry name" value="Nucleotidyltransferase"/>
    <property type="match status" value="1"/>
</dbReference>
<evidence type="ECO:0008006" key="11">
    <source>
        <dbReference type="Google" id="ProtNLM"/>
    </source>
</evidence>
<dbReference type="InterPro" id="IPR013546">
    <property type="entry name" value="PII_UdlTrfase/GS_AdlTrfase"/>
</dbReference>
<keyword evidence="6" id="KW-0511">Multifunctional enzyme</keyword>
<dbReference type="OrthoDB" id="9759366at2"/>
<dbReference type="Gene3D" id="3.30.460.10">
    <property type="entry name" value="Beta Polymerase, domain 2"/>
    <property type="match status" value="1"/>
</dbReference>
<reference evidence="9 10" key="1">
    <citation type="journal article" date="2016" name="Environ. Microbiol.">
        <title>New Methyloceanibacter diversity from North Sea sediments includes methanotroph containing solely the soluble methane monooxygenase.</title>
        <authorList>
            <person name="Vekeman B."/>
            <person name="Kerckhof F.M."/>
            <person name="Cremers G."/>
            <person name="de Vos P."/>
            <person name="Vandamme P."/>
            <person name="Boon N."/>
            <person name="Op den Camp H.J."/>
            <person name="Heylen K."/>
        </authorList>
    </citation>
    <scope>NUCLEOTIDE SEQUENCE [LARGE SCALE GENOMIC DNA]</scope>
    <source>
        <strain evidence="9 10">R-67177</strain>
    </source>
</reference>
<evidence type="ECO:0000256" key="5">
    <source>
        <dbReference type="ARBA" id="ARBA00022842"/>
    </source>
</evidence>
<protein>
    <recommendedName>
        <fullName evidence="11">Glutamate-ammonia ligase adenylyltransferase repeated domain-containing protein</fullName>
    </recommendedName>
</protein>
<dbReference type="EMBL" id="LPWD01000031">
    <property type="protein sequence ID" value="ODS03947.1"/>
    <property type="molecule type" value="Genomic_DNA"/>
</dbReference>
<sequence length="311" mass="34175">MISGTISARQAGAAYAALAETLIEALCGSVSEELVDQYGRMPGGAVAVIAMGKLGSYEMTAASDLDLITVYDFSGEDTQSDGERSLPGTQYYTRFTQRLIAALSAQTAEGALYEVDMRLRPSGSQGPVATRLSGFIDYQERSAWTWEHLALTRARVVAGPVELRRTINDTIKAVLVRPRDRAAVAQDVQTMRAKIAAEKGTSDIWDLKQVRGGLVDMEFLAQFFQIVSAAEHPNVLDQNTELALTKLSAAGVLSPADAEILIPAARLYHTLTQVLRLCSISRSTLRRRLWRSGNCWRAHPTCRTLRPWRRC</sequence>
<dbReference type="RefSeq" id="WP_069622869.1">
    <property type="nucleotide sequence ID" value="NZ_LPWD01000031.1"/>
</dbReference>
<dbReference type="AlphaFoldDB" id="A0A1E3WFX8"/>
<accession>A0A1E3WFX8</accession>
<keyword evidence="5" id="KW-0460">Magnesium</keyword>
<dbReference type="Gene3D" id="1.20.120.330">
    <property type="entry name" value="Nucleotidyltransferases domain 2"/>
    <property type="match status" value="1"/>
</dbReference>
<evidence type="ECO:0000256" key="1">
    <source>
        <dbReference type="ARBA" id="ARBA00022679"/>
    </source>
</evidence>
<evidence type="ECO:0000313" key="10">
    <source>
        <dbReference type="Proteomes" id="UP000095042"/>
    </source>
</evidence>
<keyword evidence="4" id="KW-0067">ATP-binding</keyword>
<dbReference type="InterPro" id="IPR005190">
    <property type="entry name" value="GlnE_rpt_dom"/>
</dbReference>
<dbReference type="Pfam" id="PF08335">
    <property type="entry name" value="GlnD_UR_UTase"/>
    <property type="match status" value="1"/>
</dbReference>
<evidence type="ECO:0000256" key="3">
    <source>
        <dbReference type="ARBA" id="ARBA00022741"/>
    </source>
</evidence>
<dbReference type="GO" id="GO:0005829">
    <property type="term" value="C:cytosol"/>
    <property type="evidence" value="ECO:0007669"/>
    <property type="project" value="TreeGrafter"/>
</dbReference>
<dbReference type="PANTHER" id="PTHR30621:SF0">
    <property type="entry name" value="BIFUNCTIONAL GLUTAMINE SYNTHETASE ADENYLYLTRANSFERASE_ADENYLYL-REMOVING ENZYME"/>
    <property type="match status" value="1"/>
</dbReference>
<dbReference type="Proteomes" id="UP000095042">
    <property type="component" value="Unassembled WGS sequence"/>
</dbReference>
<feature type="domain" description="Glutamate-ammonia ligase adenylyltransferase repeated" evidence="7">
    <location>
        <begin position="2"/>
        <end position="164"/>
    </location>
</feature>
<dbReference type="InterPro" id="IPR023057">
    <property type="entry name" value="GlnE"/>
</dbReference>
<name>A0A1E3WFX8_9HYPH</name>
<proteinExistence type="predicted"/>
<evidence type="ECO:0000256" key="2">
    <source>
        <dbReference type="ARBA" id="ARBA00022695"/>
    </source>
</evidence>
<evidence type="ECO:0000313" key="9">
    <source>
        <dbReference type="EMBL" id="ODS03947.1"/>
    </source>
</evidence>
<evidence type="ECO:0000259" key="7">
    <source>
        <dbReference type="Pfam" id="PF03710"/>
    </source>
</evidence>
<gene>
    <name evidence="9" type="ORF">AUC71_06920</name>
</gene>
<feature type="domain" description="PII-uridylyltransferase/Glutamine-synthetase adenylyltransferase" evidence="8">
    <location>
        <begin position="190"/>
        <end position="278"/>
    </location>
</feature>
<comment type="caution">
    <text evidence="9">The sequence shown here is derived from an EMBL/GenBank/DDBJ whole genome shotgun (WGS) entry which is preliminary data.</text>
</comment>
<dbReference type="CDD" id="cd05401">
    <property type="entry name" value="NT_GlnE_GlnD_like"/>
    <property type="match status" value="1"/>
</dbReference>
<keyword evidence="1" id="KW-0808">Transferase</keyword>
<keyword evidence="3" id="KW-0547">Nucleotide-binding</keyword>
<dbReference type="PANTHER" id="PTHR30621">
    <property type="entry name" value="GLUTAMINE SYNTHETASE ADENYLYLTRANSFERASE"/>
    <property type="match status" value="1"/>
</dbReference>
<dbReference type="InterPro" id="IPR043519">
    <property type="entry name" value="NT_sf"/>
</dbReference>
<organism evidence="9 10">
    <name type="scientific">Methyloceanibacter marginalis</name>
    <dbReference type="NCBI Taxonomy" id="1774971"/>
    <lineage>
        <taxon>Bacteria</taxon>
        <taxon>Pseudomonadati</taxon>
        <taxon>Pseudomonadota</taxon>
        <taxon>Alphaproteobacteria</taxon>
        <taxon>Hyphomicrobiales</taxon>
        <taxon>Hyphomicrobiaceae</taxon>
        <taxon>Methyloceanibacter</taxon>
    </lineage>
</organism>